<dbReference type="KEGG" id="fri:FraEuI1c_4318"/>
<dbReference type="STRING" id="298654.FraEuI1c_4318"/>
<evidence type="ECO:0000259" key="1">
    <source>
        <dbReference type="Pfam" id="PF01636"/>
    </source>
</evidence>
<accession>E3JC07</accession>
<dbReference type="InParanoid" id="E3JC07"/>
<dbReference type="PANTHER" id="PTHR21310">
    <property type="entry name" value="AMINOGLYCOSIDE PHOSPHOTRANSFERASE-RELATED-RELATED"/>
    <property type="match status" value="1"/>
</dbReference>
<gene>
    <name evidence="2" type="ordered locus">FraEuI1c_4318</name>
</gene>
<protein>
    <submittedName>
        <fullName evidence="2">Aminoglycoside phosphotransferase</fullName>
    </submittedName>
</protein>
<keyword evidence="3" id="KW-1185">Reference proteome</keyword>
<sequence length="353" mass="37211">MSTGELPDAADRELDPARAAGLDAERIAAWLAATVNPAVSAVALRRLPGGHSNGVWRLDAVAPGGVVPMILKAPQPPNVVHQRDACREASVLAAAGALGAPVPLVFATDTGMATGLRCFAMEYVEGRALADATSAGPHDDAWLRGEGPEAVRAVWESFYDALAALHSVDAAKVPDASHGPRGVLDVLDYWRAALVDVAPAASVPRQLRVLDWLRDNLPAGADDDPAVCMGDARIANCLLAGTTARALVDFEVAYLGNPAADVAYGLFFDGLHRAGAERPVDGQPSADETWARWSRATGRPARDRGYWTAFGVTVLCVTATRAMIQWGLAGGTIETANPMVARWEKTVERALRA</sequence>
<dbReference type="CDD" id="cd05154">
    <property type="entry name" value="ACAD10_11_N-like"/>
    <property type="match status" value="1"/>
</dbReference>
<dbReference type="PANTHER" id="PTHR21310:SF40">
    <property type="entry name" value="AMINOGLYCOSIDE PHOSPHOTRANSFERASE DOMAIN-CONTAINING PROTEIN-RELATED"/>
    <property type="match status" value="1"/>
</dbReference>
<dbReference type="HOGENOM" id="CLU_784713_0_0_11"/>
<dbReference type="InterPro" id="IPR041726">
    <property type="entry name" value="ACAD10_11_N"/>
</dbReference>
<keyword evidence="2" id="KW-0808">Transferase</keyword>
<dbReference type="eggNOG" id="COG3173">
    <property type="taxonomic scope" value="Bacteria"/>
</dbReference>
<dbReference type="InterPro" id="IPR002575">
    <property type="entry name" value="Aminoglycoside_PTrfase"/>
</dbReference>
<dbReference type="Proteomes" id="UP000002484">
    <property type="component" value="Chromosome"/>
</dbReference>
<dbReference type="AlphaFoldDB" id="E3JC07"/>
<dbReference type="OrthoDB" id="3806873at2"/>
<dbReference type="Gene3D" id="3.30.200.20">
    <property type="entry name" value="Phosphorylase Kinase, domain 1"/>
    <property type="match status" value="1"/>
</dbReference>
<dbReference type="EMBL" id="CP002299">
    <property type="protein sequence ID" value="ADP82317.1"/>
    <property type="molecule type" value="Genomic_DNA"/>
</dbReference>
<dbReference type="GO" id="GO:0016740">
    <property type="term" value="F:transferase activity"/>
    <property type="evidence" value="ECO:0007669"/>
    <property type="project" value="UniProtKB-KW"/>
</dbReference>
<dbReference type="InterPro" id="IPR051678">
    <property type="entry name" value="AGP_Transferase"/>
</dbReference>
<dbReference type="Gene3D" id="3.90.1200.10">
    <property type="match status" value="1"/>
</dbReference>
<dbReference type="RefSeq" id="WP_013425435.1">
    <property type="nucleotide sequence ID" value="NC_014666.1"/>
</dbReference>
<dbReference type="SUPFAM" id="SSF56112">
    <property type="entry name" value="Protein kinase-like (PK-like)"/>
    <property type="match status" value="1"/>
</dbReference>
<evidence type="ECO:0000313" key="2">
    <source>
        <dbReference type="EMBL" id="ADP82317.1"/>
    </source>
</evidence>
<evidence type="ECO:0000313" key="3">
    <source>
        <dbReference type="Proteomes" id="UP000002484"/>
    </source>
</evidence>
<feature type="domain" description="Aminoglycoside phosphotransferase" evidence="1">
    <location>
        <begin position="44"/>
        <end position="291"/>
    </location>
</feature>
<dbReference type="Pfam" id="PF01636">
    <property type="entry name" value="APH"/>
    <property type="match status" value="1"/>
</dbReference>
<name>E3JC07_PSEI1</name>
<reference evidence="2 3" key="1">
    <citation type="submission" date="2010-10" db="EMBL/GenBank/DDBJ databases">
        <title>Complete sequence of Frankia sp. EuI1c.</title>
        <authorList>
            <consortium name="US DOE Joint Genome Institute"/>
            <person name="Lucas S."/>
            <person name="Copeland A."/>
            <person name="Lapidus A."/>
            <person name="Cheng J.-F."/>
            <person name="Bruce D."/>
            <person name="Goodwin L."/>
            <person name="Pitluck S."/>
            <person name="Chertkov O."/>
            <person name="Detter J.C."/>
            <person name="Han C."/>
            <person name="Tapia R."/>
            <person name="Land M."/>
            <person name="Hauser L."/>
            <person name="Jeffries C."/>
            <person name="Kyrpides N."/>
            <person name="Ivanova N."/>
            <person name="Mikhailova N."/>
            <person name="Beauchemin N."/>
            <person name="Sen A."/>
            <person name="Sur S.A."/>
            <person name="Gtari M."/>
            <person name="Wall L."/>
            <person name="Tisa L."/>
            <person name="Woyke T."/>
        </authorList>
    </citation>
    <scope>NUCLEOTIDE SEQUENCE [LARGE SCALE GENOMIC DNA]</scope>
    <source>
        <strain evidence="3">DSM 45817 / CECT 9037 / EuI1c</strain>
    </source>
</reference>
<proteinExistence type="predicted"/>
<dbReference type="InterPro" id="IPR011009">
    <property type="entry name" value="Kinase-like_dom_sf"/>
</dbReference>
<organism evidence="2 3">
    <name type="scientific">Pseudofrankia inefficax (strain DSM 45817 / CECT 9037 / DDB 130130 / EuI1c)</name>
    <name type="common">Frankia inefficax</name>
    <dbReference type="NCBI Taxonomy" id="298654"/>
    <lineage>
        <taxon>Bacteria</taxon>
        <taxon>Bacillati</taxon>
        <taxon>Actinomycetota</taxon>
        <taxon>Actinomycetes</taxon>
        <taxon>Frankiales</taxon>
        <taxon>Frankiaceae</taxon>
        <taxon>Pseudofrankia</taxon>
    </lineage>
</organism>